<dbReference type="Proteomes" id="UP000217790">
    <property type="component" value="Unassembled WGS sequence"/>
</dbReference>
<dbReference type="EMBL" id="KZ293701">
    <property type="protein sequence ID" value="PBK84044.1"/>
    <property type="molecule type" value="Genomic_DNA"/>
</dbReference>
<reference evidence="2" key="1">
    <citation type="journal article" date="2017" name="Nat. Ecol. Evol.">
        <title>Genome expansion and lineage-specific genetic innovations in the forest pathogenic fungi Armillaria.</title>
        <authorList>
            <person name="Sipos G."/>
            <person name="Prasanna A.N."/>
            <person name="Walter M.C."/>
            <person name="O'Connor E."/>
            <person name="Balint B."/>
            <person name="Krizsan K."/>
            <person name="Kiss B."/>
            <person name="Hess J."/>
            <person name="Varga T."/>
            <person name="Slot J."/>
            <person name="Riley R."/>
            <person name="Boka B."/>
            <person name="Rigling D."/>
            <person name="Barry K."/>
            <person name="Lee J."/>
            <person name="Mihaltcheva S."/>
            <person name="LaButti K."/>
            <person name="Lipzen A."/>
            <person name="Waldron R."/>
            <person name="Moloney N.M."/>
            <person name="Sperisen C."/>
            <person name="Kredics L."/>
            <person name="Vagvoelgyi C."/>
            <person name="Patrignani A."/>
            <person name="Fitzpatrick D."/>
            <person name="Nagy I."/>
            <person name="Doyle S."/>
            <person name="Anderson J.B."/>
            <person name="Grigoriev I.V."/>
            <person name="Gueldener U."/>
            <person name="Muensterkoetter M."/>
            <person name="Nagy L.G."/>
        </authorList>
    </citation>
    <scope>NUCLEOTIDE SEQUENCE [LARGE SCALE GENOMIC DNA]</scope>
    <source>
        <strain evidence="2">Ar21-2</strain>
    </source>
</reference>
<proteinExistence type="predicted"/>
<accession>A0A2H3CRL4</accession>
<evidence type="ECO:0000313" key="1">
    <source>
        <dbReference type="EMBL" id="PBK84044.1"/>
    </source>
</evidence>
<dbReference type="InParanoid" id="A0A2H3CRL4"/>
<dbReference type="OrthoDB" id="10574386at2759"/>
<evidence type="ECO:0000313" key="2">
    <source>
        <dbReference type="Proteomes" id="UP000217790"/>
    </source>
</evidence>
<dbReference type="AlphaFoldDB" id="A0A2H3CRL4"/>
<organism evidence="1 2">
    <name type="scientific">Armillaria gallica</name>
    <name type="common">Bulbous honey fungus</name>
    <name type="synonym">Armillaria bulbosa</name>
    <dbReference type="NCBI Taxonomy" id="47427"/>
    <lineage>
        <taxon>Eukaryota</taxon>
        <taxon>Fungi</taxon>
        <taxon>Dikarya</taxon>
        <taxon>Basidiomycota</taxon>
        <taxon>Agaricomycotina</taxon>
        <taxon>Agaricomycetes</taxon>
        <taxon>Agaricomycetidae</taxon>
        <taxon>Agaricales</taxon>
        <taxon>Marasmiineae</taxon>
        <taxon>Physalacriaceae</taxon>
        <taxon>Armillaria</taxon>
    </lineage>
</organism>
<keyword evidence="2" id="KW-1185">Reference proteome</keyword>
<name>A0A2H3CRL4_ARMGA</name>
<sequence length="480" mass="53367">MKTTLPAIIGSWFPQDQGHLNSVLEGELIIANEQKYGSYLTRKIPRKCAGCSDYLMLVTNIGAGMKVYSSQDLEFQLLGSQTIQYNSCQSYHAVVLGFMKEELKAMPAIQMILSLHQTVDNAMPVGPPCQPVAIEISNNKVDAKAPLNSAHHGRASMLAIALMPAIQKVNWVVDTNIHGRSAKLQGKIAILFFKKLYFEDHKIDLGLAGVEMGDQFEVFGFASENGWTKVHWSEPLWVVEGSLLFMKECGTEDPRFWNNWKTAVDSITMNNAFQDDSLEMPLLMAAKTRKETSQTQTAIPVPPAPHAIHPNCPMLTKEHTTWLNENAILGYAQVVAAVQAQSSGGKRVQGPEIDYVKDHVFNEFLEKFWSPDNEPKTASVLLKLNILDDLDLYHDVSVTMWVALDSDTVEEYQAMAEEANTHAAELPSLSDIYQNQCLIDQATMSMLEHMIGFGPGQLGKVTWIAHCMYEDTDGKVCGVK</sequence>
<protein>
    <submittedName>
        <fullName evidence="1">Uncharacterized protein</fullName>
    </submittedName>
</protein>
<gene>
    <name evidence="1" type="ORF">ARMGADRAFT_1037405</name>
</gene>